<evidence type="ECO:0000259" key="9">
    <source>
        <dbReference type="Pfam" id="PF01571"/>
    </source>
</evidence>
<evidence type="ECO:0000256" key="7">
    <source>
        <dbReference type="HAMAP-Rule" id="MF_00259"/>
    </source>
</evidence>
<dbReference type="Proteomes" id="UP001056426">
    <property type="component" value="Chromosome"/>
</dbReference>
<sequence length="360" mass="39620">MQKTVLYDRHIALGAKMTEFAGFTMPVEYTGINAEHMAVREAAGMFDVSHMGEFRVRGKNALAFLQHICSNDISQLKPGRAQYNCLPNESGGIVDDLIVYMIAENDYLAVVNAGNIEKDWNWFESHNKVGAELENASNDYALLAVQGPRATSILQRISSPDLSSIPYYSFAFGNLNGIDNVIFSNTGYTGSGGFELYLKTEDASKAWDMILDAGKPEGLIPAGLGARDTLRLEMGFCLYGNDISDTTSPLEGGLAWITKFVSGKDFIGRGALEYQKAKGVDRRLKGFVLEERGIPRTHYELVDEHGEQIGEVTSGTMSPILRKGIGLGYLKRGYWDDGSVIYVNIRGKLLRAVVTKTPFI</sequence>
<comment type="similarity">
    <text evidence="1 7">Belongs to the GcvT family.</text>
</comment>
<evidence type="ECO:0000256" key="3">
    <source>
        <dbReference type="ARBA" id="ARBA00022576"/>
    </source>
</evidence>
<dbReference type="FunFam" id="4.10.1250.10:FF:000001">
    <property type="entry name" value="Aminomethyltransferase"/>
    <property type="match status" value="1"/>
</dbReference>
<dbReference type="InterPro" id="IPR006223">
    <property type="entry name" value="GcvT"/>
</dbReference>
<dbReference type="GO" id="GO:0005829">
    <property type="term" value="C:cytosol"/>
    <property type="evidence" value="ECO:0007669"/>
    <property type="project" value="TreeGrafter"/>
</dbReference>
<dbReference type="PANTHER" id="PTHR43757:SF2">
    <property type="entry name" value="AMINOMETHYLTRANSFERASE, MITOCHONDRIAL"/>
    <property type="match status" value="1"/>
</dbReference>
<evidence type="ECO:0000256" key="4">
    <source>
        <dbReference type="ARBA" id="ARBA00022679"/>
    </source>
</evidence>
<evidence type="ECO:0000313" key="11">
    <source>
        <dbReference type="EMBL" id="URW78557.1"/>
    </source>
</evidence>
<dbReference type="GO" id="GO:0019464">
    <property type="term" value="P:glycine decarboxylation via glycine cleavage system"/>
    <property type="evidence" value="ECO:0007669"/>
    <property type="project" value="UniProtKB-UniRule"/>
</dbReference>
<organism evidence="11 12">
    <name type="scientific">Xiashengella succiniciproducens</name>
    <dbReference type="NCBI Taxonomy" id="2949635"/>
    <lineage>
        <taxon>Bacteria</taxon>
        <taxon>Pseudomonadati</taxon>
        <taxon>Bacteroidota</taxon>
        <taxon>Bacteroidia</taxon>
        <taxon>Marinilabiliales</taxon>
        <taxon>Marinilabiliaceae</taxon>
        <taxon>Xiashengella</taxon>
    </lineage>
</organism>
<dbReference type="EC" id="2.1.2.10" evidence="2 7"/>
<dbReference type="EMBL" id="CP098400">
    <property type="protein sequence ID" value="URW78557.1"/>
    <property type="molecule type" value="Genomic_DNA"/>
</dbReference>
<dbReference type="NCBIfam" id="NF001567">
    <property type="entry name" value="PRK00389.1"/>
    <property type="match status" value="1"/>
</dbReference>
<evidence type="ECO:0000256" key="1">
    <source>
        <dbReference type="ARBA" id="ARBA00008609"/>
    </source>
</evidence>
<dbReference type="SUPFAM" id="SSF101790">
    <property type="entry name" value="Aminomethyltransferase beta-barrel domain"/>
    <property type="match status" value="1"/>
</dbReference>
<dbReference type="PIRSF" id="PIRSF006487">
    <property type="entry name" value="GcvT"/>
    <property type="match status" value="1"/>
</dbReference>
<comment type="subunit">
    <text evidence="7">The glycine cleavage system is composed of four proteins: P, T, L and H.</text>
</comment>
<reference evidence="11" key="2">
    <citation type="submission" date="2022-06" db="EMBL/GenBank/DDBJ databases">
        <title>Xiashengella guii gen. nov. sp. nov., a bacterium isolated form anaerobic digestion tank.</title>
        <authorList>
            <person name="Huang H."/>
        </authorList>
    </citation>
    <scope>NUCLEOTIDE SEQUENCE</scope>
    <source>
        <strain evidence="11">Ai-910</strain>
    </source>
</reference>
<feature type="binding site" evidence="8">
    <location>
        <position position="195"/>
    </location>
    <ligand>
        <name>substrate</name>
    </ligand>
</feature>
<dbReference type="InterPro" id="IPR013977">
    <property type="entry name" value="GcvT_C"/>
</dbReference>
<dbReference type="InterPro" id="IPR029043">
    <property type="entry name" value="GcvT/YgfZ_C"/>
</dbReference>
<dbReference type="SUPFAM" id="SSF103025">
    <property type="entry name" value="Folate-binding domain"/>
    <property type="match status" value="1"/>
</dbReference>
<feature type="domain" description="Aminomethyltransferase C-terminal" evidence="10">
    <location>
        <begin position="282"/>
        <end position="359"/>
    </location>
</feature>
<dbReference type="FunFam" id="2.40.30.110:FF:000003">
    <property type="entry name" value="Aminomethyltransferase"/>
    <property type="match status" value="1"/>
</dbReference>
<evidence type="ECO:0000313" key="12">
    <source>
        <dbReference type="Proteomes" id="UP001056426"/>
    </source>
</evidence>
<dbReference type="RefSeq" id="WP_250721921.1">
    <property type="nucleotide sequence ID" value="NZ_CP098400.1"/>
</dbReference>
<dbReference type="Gene3D" id="3.30.70.1400">
    <property type="entry name" value="Aminomethyltransferase beta-barrel domains"/>
    <property type="match status" value="1"/>
</dbReference>
<dbReference type="NCBIfam" id="TIGR00528">
    <property type="entry name" value="gcvT"/>
    <property type="match status" value="1"/>
</dbReference>
<evidence type="ECO:0000256" key="5">
    <source>
        <dbReference type="ARBA" id="ARBA00031395"/>
    </source>
</evidence>
<dbReference type="GO" id="GO:0004047">
    <property type="term" value="F:aminomethyltransferase activity"/>
    <property type="evidence" value="ECO:0007669"/>
    <property type="project" value="UniProtKB-UniRule"/>
</dbReference>
<keyword evidence="4 7" id="KW-0808">Transferase</keyword>
<dbReference type="KEGG" id="alkq:M9189_06730"/>
<comment type="catalytic activity">
    <reaction evidence="6 7">
        <text>N(6)-[(R)-S(8)-aminomethyldihydrolipoyl]-L-lysyl-[protein] + (6S)-5,6,7,8-tetrahydrofolate = N(6)-[(R)-dihydrolipoyl]-L-lysyl-[protein] + (6R)-5,10-methylene-5,6,7,8-tetrahydrofolate + NH4(+)</text>
        <dbReference type="Rhea" id="RHEA:16945"/>
        <dbReference type="Rhea" id="RHEA-COMP:10475"/>
        <dbReference type="Rhea" id="RHEA-COMP:10492"/>
        <dbReference type="ChEBI" id="CHEBI:15636"/>
        <dbReference type="ChEBI" id="CHEBI:28938"/>
        <dbReference type="ChEBI" id="CHEBI:57453"/>
        <dbReference type="ChEBI" id="CHEBI:83100"/>
        <dbReference type="ChEBI" id="CHEBI:83143"/>
        <dbReference type="EC" id="2.1.2.10"/>
    </reaction>
</comment>
<evidence type="ECO:0000259" key="10">
    <source>
        <dbReference type="Pfam" id="PF08669"/>
    </source>
</evidence>
<reference evidence="11" key="1">
    <citation type="submission" date="2022-05" db="EMBL/GenBank/DDBJ databases">
        <authorList>
            <person name="Sun X."/>
        </authorList>
    </citation>
    <scope>NUCLEOTIDE SEQUENCE</scope>
    <source>
        <strain evidence="11">Ai-910</strain>
    </source>
</reference>
<accession>A0A9J6ZLF6</accession>
<comment type="function">
    <text evidence="7">The glycine cleavage system catalyzes the degradation of glycine.</text>
</comment>
<dbReference type="Pfam" id="PF01571">
    <property type="entry name" value="GCV_T"/>
    <property type="match status" value="1"/>
</dbReference>
<keyword evidence="3 7" id="KW-0032">Aminotransferase</keyword>
<dbReference type="Gene3D" id="3.30.1360.120">
    <property type="entry name" value="Probable tRNA modification gtpase trme, domain 1"/>
    <property type="match status" value="1"/>
</dbReference>
<dbReference type="Pfam" id="PF08669">
    <property type="entry name" value="GCV_T_C"/>
    <property type="match status" value="1"/>
</dbReference>
<feature type="domain" description="GCVT N-terminal" evidence="9">
    <location>
        <begin position="6"/>
        <end position="260"/>
    </location>
</feature>
<dbReference type="PANTHER" id="PTHR43757">
    <property type="entry name" value="AMINOMETHYLTRANSFERASE"/>
    <property type="match status" value="1"/>
</dbReference>
<evidence type="ECO:0000256" key="8">
    <source>
        <dbReference type="PIRSR" id="PIRSR006487-1"/>
    </source>
</evidence>
<dbReference type="InterPro" id="IPR022903">
    <property type="entry name" value="GcvT_bac"/>
</dbReference>
<dbReference type="InterPro" id="IPR027266">
    <property type="entry name" value="TrmE/GcvT-like"/>
</dbReference>
<keyword evidence="12" id="KW-1185">Reference proteome</keyword>
<dbReference type="GO" id="GO:0008483">
    <property type="term" value="F:transaminase activity"/>
    <property type="evidence" value="ECO:0007669"/>
    <property type="project" value="UniProtKB-KW"/>
</dbReference>
<dbReference type="InterPro" id="IPR006222">
    <property type="entry name" value="GCVT_N"/>
</dbReference>
<evidence type="ECO:0000256" key="6">
    <source>
        <dbReference type="ARBA" id="ARBA00047665"/>
    </source>
</evidence>
<evidence type="ECO:0000256" key="2">
    <source>
        <dbReference type="ARBA" id="ARBA00012616"/>
    </source>
</evidence>
<dbReference type="FunFam" id="3.30.70.1400:FF:000001">
    <property type="entry name" value="Aminomethyltransferase"/>
    <property type="match status" value="1"/>
</dbReference>
<dbReference type="InterPro" id="IPR028896">
    <property type="entry name" value="GcvT/YgfZ/DmdA"/>
</dbReference>
<dbReference type="GO" id="GO:0005960">
    <property type="term" value="C:glycine cleavage complex"/>
    <property type="evidence" value="ECO:0007669"/>
    <property type="project" value="InterPro"/>
</dbReference>
<dbReference type="Gene3D" id="4.10.1250.10">
    <property type="entry name" value="Aminomethyltransferase fragment"/>
    <property type="match status" value="1"/>
</dbReference>
<dbReference type="Gene3D" id="2.40.30.110">
    <property type="entry name" value="Aminomethyltransferase beta-barrel domains"/>
    <property type="match status" value="1"/>
</dbReference>
<gene>
    <name evidence="7 11" type="primary">gcvT</name>
    <name evidence="11" type="ORF">M9189_06730</name>
</gene>
<dbReference type="AlphaFoldDB" id="A0A9J6ZLF6"/>
<dbReference type="HAMAP" id="MF_00259">
    <property type="entry name" value="GcvT"/>
    <property type="match status" value="1"/>
</dbReference>
<proteinExistence type="inferred from homology"/>
<name>A0A9J6ZLF6_9BACT</name>
<protein>
    <recommendedName>
        <fullName evidence="2 7">Aminomethyltransferase</fullName>
        <ecNumber evidence="2 7">2.1.2.10</ecNumber>
    </recommendedName>
    <alternativeName>
        <fullName evidence="5 7">Glycine cleavage system T protein</fullName>
    </alternativeName>
</protein>